<dbReference type="InterPro" id="IPR044974">
    <property type="entry name" value="Disease_R_plants"/>
</dbReference>
<dbReference type="InterPro" id="IPR035897">
    <property type="entry name" value="Toll_tir_struct_dom_sf"/>
</dbReference>
<dbReference type="Pfam" id="PF00931">
    <property type="entry name" value="NB-ARC"/>
    <property type="match status" value="1"/>
</dbReference>
<dbReference type="GO" id="GO:0006952">
    <property type="term" value="P:defense response"/>
    <property type="evidence" value="ECO:0007669"/>
    <property type="project" value="InterPro"/>
</dbReference>
<dbReference type="EMBL" id="CM026430">
    <property type="protein sequence ID" value="KAG0561732.1"/>
    <property type="molecule type" value="Genomic_DNA"/>
</dbReference>
<dbReference type="AlphaFoldDB" id="A0A8T0GXV1"/>
<sequence>MEQQSVASTDGGSLDDGEDVALQPKHKVFLSHSGFQKGFVEHLCVELEGCYRFPFFDKRRESLPVGEDFPRHIFDAIRQCDVGVVILSDEFITSKWPMMELVAMHERVLDEVEKGKSKFKVIPVFFRTSTKNLDDHDKCSGWFSCWQELAKENPKRVQVGKWEAALKYLLKLNGVVYEGFGEVKLVKEIVDEICKVVPPEIKMEDSHIQGRSRICNIIQNKIDALKKDRFHGVCILGLHGMGGTGKTSICKALCNYFYTKFHGKVCHAELERGNREDLLREVLKSLTNTSRERLNEFNEDQLQNALREGIIKDPVFLALDNMSDQDGSIAEVQSYLSGRLPSGSIVLVTARSKDWLRRVRPFIDDSKCMQMPELMVEEARSLFAESSNAKLKNDVDEKLILRCVKRCYFQKEDDSKSCHYHPLALDVLGRQLSRLTDLNEWVILLDRIDEDIFNQSRENNHPIFSILRKSFDALSLGDQLLLMDVALYLPDRNSDFRKDDYSVFEWLGMVHKFQRVDDVMRAVSL</sequence>
<feature type="domain" description="TIR" evidence="1">
    <location>
        <begin position="24"/>
        <end position="197"/>
    </location>
</feature>
<dbReference type="PROSITE" id="PS50104">
    <property type="entry name" value="TIR"/>
    <property type="match status" value="1"/>
</dbReference>
<keyword evidence="3" id="KW-1185">Reference proteome</keyword>
<dbReference type="InterPro" id="IPR000157">
    <property type="entry name" value="TIR_dom"/>
</dbReference>
<dbReference type="Gene3D" id="3.40.50.10140">
    <property type="entry name" value="Toll/interleukin-1 receptor homology (TIR) domain"/>
    <property type="match status" value="1"/>
</dbReference>
<accession>A0A8T0GXV1</accession>
<reference evidence="2" key="1">
    <citation type="submission" date="2020-06" db="EMBL/GenBank/DDBJ databases">
        <title>WGS assembly of Ceratodon purpureus strain R40.</title>
        <authorList>
            <person name="Carey S.B."/>
            <person name="Jenkins J."/>
            <person name="Shu S."/>
            <person name="Lovell J.T."/>
            <person name="Sreedasyam A."/>
            <person name="Maumus F."/>
            <person name="Tiley G.P."/>
            <person name="Fernandez-Pozo N."/>
            <person name="Barry K."/>
            <person name="Chen C."/>
            <person name="Wang M."/>
            <person name="Lipzen A."/>
            <person name="Daum C."/>
            <person name="Saski C.A."/>
            <person name="Payton A.C."/>
            <person name="Mcbreen J.C."/>
            <person name="Conrad R.E."/>
            <person name="Kollar L.M."/>
            <person name="Olsson S."/>
            <person name="Huttunen S."/>
            <person name="Landis J.B."/>
            <person name="Wickett N.J."/>
            <person name="Johnson M.G."/>
            <person name="Rensing S.A."/>
            <person name="Grimwood J."/>
            <person name="Schmutz J."/>
            <person name="Mcdaniel S.F."/>
        </authorList>
    </citation>
    <scope>NUCLEOTIDE SEQUENCE</scope>
    <source>
        <strain evidence="2">R40</strain>
    </source>
</reference>
<dbReference type="Pfam" id="PF13676">
    <property type="entry name" value="TIR_2"/>
    <property type="match status" value="1"/>
</dbReference>
<dbReference type="PANTHER" id="PTHR11017:SF579">
    <property type="entry name" value="TIR DOMAIN-CONTAINING PROTEIN"/>
    <property type="match status" value="1"/>
</dbReference>
<dbReference type="GO" id="GO:0007165">
    <property type="term" value="P:signal transduction"/>
    <property type="evidence" value="ECO:0007669"/>
    <property type="project" value="InterPro"/>
</dbReference>
<organism evidence="2 3">
    <name type="scientific">Ceratodon purpureus</name>
    <name type="common">Fire moss</name>
    <name type="synonym">Dicranum purpureum</name>
    <dbReference type="NCBI Taxonomy" id="3225"/>
    <lineage>
        <taxon>Eukaryota</taxon>
        <taxon>Viridiplantae</taxon>
        <taxon>Streptophyta</taxon>
        <taxon>Embryophyta</taxon>
        <taxon>Bryophyta</taxon>
        <taxon>Bryophytina</taxon>
        <taxon>Bryopsida</taxon>
        <taxon>Dicranidae</taxon>
        <taxon>Pseudoditrichales</taxon>
        <taxon>Ditrichaceae</taxon>
        <taxon>Ceratodon</taxon>
    </lineage>
</organism>
<dbReference type="SUPFAM" id="SSF52540">
    <property type="entry name" value="P-loop containing nucleoside triphosphate hydrolases"/>
    <property type="match status" value="1"/>
</dbReference>
<dbReference type="PRINTS" id="PR00364">
    <property type="entry name" value="DISEASERSIST"/>
</dbReference>
<dbReference type="Gene3D" id="3.40.50.300">
    <property type="entry name" value="P-loop containing nucleotide triphosphate hydrolases"/>
    <property type="match status" value="1"/>
</dbReference>
<dbReference type="SUPFAM" id="SSF52200">
    <property type="entry name" value="Toll/Interleukin receptor TIR domain"/>
    <property type="match status" value="1"/>
</dbReference>
<dbReference type="Proteomes" id="UP000822688">
    <property type="component" value="Chromosome 9"/>
</dbReference>
<protein>
    <recommendedName>
        <fullName evidence="1">TIR domain-containing protein</fullName>
    </recommendedName>
</protein>
<dbReference type="InterPro" id="IPR027417">
    <property type="entry name" value="P-loop_NTPase"/>
</dbReference>
<evidence type="ECO:0000313" key="2">
    <source>
        <dbReference type="EMBL" id="KAG0561732.1"/>
    </source>
</evidence>
<name>A0A8T0GXV1_CERPU</name>
<comment type="caution">
    <text evidence="2">The sequence shown here is derived from an EMBL/GenBank/DDBJ whole genome shotgun (WGS) entry which is preliminary data.</text>
</comment>
<dbReference type="InterPro" id="IPR002182">
    <property type="entry name" value="NB-ARC"/>
</dbReference>
<dbReference type="SMART" id="SM00255">
    <property type="entry name" value="TIR"/>
    <property type="match status" value="1"/>
</dbReference>
<proteinExistence type="predicted"/>
<dbReference type="PANTHER" id="PTHR11017">
    <property type="entry name" value="LEUCINE-RICH REPEAT-CONTAINING PROTEIN"/>
    <property type="match status" value="1"/>
</dbReference>
<evidence type="ECO:0000313" key="3">
    <source>
        <dbReference type="Proteomes" id="UP000822688"/>
    </source>
</evidence>
<evidence type="ECO:0000259" key="1">
    <source>
        <dbReference type="PROSITE" id="PS50104"/>
    </source>
</evidence>
<gene>
    <name evidence="2" type="ORF">KC19_9G086800</name>
</gene>
<dbReference type="GO" id="GO:0043531">
    <property type="term" value="F:ADP binding"/>
    <property type="evidence" value="ECO:0007669"/>
    <property type="project" value="InterPro"/>
</dbReference>